<reference evidence="1" key="1">
    <citation type="submission" date="2016-03" db="EMBL/GenBank/DDBJ databases">
        <authorList>
            <person name="Ploux O."/>
        </authorList>
    </citation>
    <scope>NUCLEOTIDE SEQUENCE</scope>
    <source>
        <strain evidence="1">UC10</strain>
    </source>
</reference>
<protein>
    <submittedName>
        <fullName evidence="1">Uncharacterized protein</fullName>
    </submittedName>
</protein>
<name>A0A1Y5P945_9MYCO</name>
<sequence>MGRDWSYLHILLSCAPFVASCAYPREAVQCLLNVLQQAMVPQDESFSGHLHIR</sequence>
<dbReference type="AlphaFoldDB" id="A0A1Y5P945"/>
<evidence type="ECO:0000313" key="1">
    <source>
        <dbReference type="EMBL" id="SBS75214.1"/>
    </source>
</evidence>
<gene>
    <name evidence="1" type="ORF">MHPYR_200109</name>
</gene>
<dbReference type="PROSITE" id="PS51257">
    <property type="entry name" value="PROKAR_LIPOPROTEIN"/>
    <property type="match status" value="1"/>
</dbReference>
<proteinExistence type="predicted"/>
<dbReference type="EMBL" id="FLQS01000013">
    <property type="protein sequence ID" value="SBS75214.1"/>
    <property type="molecule type" value="Genomic_DNA"/>
</dbReference>
<accession>A0A1Y5P945</accession>
<organism evidence="1">
    <name type="scientific">uncultured Mycobacterium sp</name>
    <dbReference type="NCBI Taxonomy" id="171292"/>
    <lineage>
        <taxon>Bacteria</taxon>
        <taxon>Bacillati</taxon>
        <taxon>Actinomycetota</taxon>
        <taxon>Actinomycetes</taxon>
        <taxon>Mycobacteriales</taxon>
        <taxon>Mycobacteriaceae</taxon>
        <taxon>Mycobacterium</taxon>
        <taxon>environmental samples</taxon>
    </lineage>
</organism>